<proteinExistence type="predicted"/>
<organism evidence="3 4">
    <name type="scientific">Nelumbo nucifera</name>
    <name type="common">Sacred lotus</name>
    <dbReference type="NCBI Taxonomy" id="4432"/>
    <lineage>
        <taxon>Eukaryota</taxon>
        <taxon>Viridiplantae</taxon>
        <taxon>Streptophyta</taxon>
        <taxon>Embryophyta</taxon>
        <taxon>Tracheophyta</taxon>
        <taxon>Spermatophyta</taxon>
        <taxon>Magnoliopsida</taxon>
        <taxon>Proteales</taxon>
        <taxon>Nelumbonaceae</taxon>
        <taxon>Nelumbo</taxon>
    </lineage>
</organism>
<dbReference type="PANTHER" id="PTHR34807">
    <property type="entry name" value="OS08G0270800 PROTEIN"/>
    <property type="match status" value="1"/>
</dbReference>
<dbReference type="AlphaFoldDB" id="A0A1U8AZF4"/>
<dbReference type="Proteomes" id="UP000189703">
    <property type="component" value="Unplaced"/>
</dbReference>
<evidence type="ECO:0000313" key="3">
    <source>
        <dbReference type="Proteomes" id="UP000189703"/>
    </source>
</evidence>
<dbReference type="OrthoDB" id="993453at2759"/>
<dbReference type="GeneID" id="104609122"/>
<keyword evidence="1" id="KW-0175">Coiled coil</keyword>
<dbReference type="eggNOG" id="ENOG502RXR6">
    <property type="taxonomic scope" value="Eukaryota"/>
</dbReference>
<keyword evidence="3" id="KW-1185">Reference proteome</keyword>
<sequence>MLKKMKRVVSMDLSPSPSPSYVVDEDARSRMRHQHLMQEYEELVKDVQAMKNNLQRAKERKLTLLAEVKFLRGRYKYLMKNQIPNPQQERNPVWIQNPEIRSEILSKERTYKQKEVAMKNPAPVLDLNQISRGEDEGEFQVAWEPMKVEKKAKKVDEQPNDLKLSVCRDMGNGSNRSGKRKISWQDQVALRV</sequence>
<dbReference type="FunCoup" id="A0A1U8AZF4">
    <property type="interactions" value="604"/>
</dbReference>
<dbReference type="PANTHER" id="PTHR34807:SF3">
    <property type="entry name" value="OS08G0270800 PROTEIN"/>
    <property type="match status" value="1"/>
</dbReference>
<evidence type="ECO:0000256" key="2">
    <source>
        <dbReference type="SAM" id="MobiDB-lite"/>
    </source>
</evidence>
<dbReference type="OMA" id="ANFEPLN"/>
<name>A0A1U8AZF4_NELNU</name>
<gene>
    <name evidence="4" type="primary">LOC104609122</name>
</gene>
<feature type="region of interest" description="Disordered" evidence="2">
    <location>
        <begin position="1"/>
        <end position="23"/>
    </location>
</feature>
<dbReference type="InParanoid" id="A0A1U8AZF4"/>
<accession>A0A1U8AZF4</accession>
<reference evidence="4" key="1">
    <citation type="submission" date="2025-08" db="UniProtKB">
        <authorList>
            <consortium name="RefSeq"/>
        </authorList>
    </citation>
    <scope>IDENTIFICATION</scope>
</reference>
<dbReference type="KEGG" id="nnu:104609122"/>
<feature type="coiled-coil region" evidence="1">
    <location>
        <begin position="33"/>
        <end position="74"/>
    </location>
</feature>
<protein>
    <submittedName>
        <fullName evidence="4">Uncharacterized protein LOC104609122</fullName>
    </submittedName>
</protein>
<dbReference type="RefSeq" id="XP_010273651.1">
    <property type="nucleotide sequence ID" value="XM_010275349.2"/>
</dbReference>
<evidence type="ECO:0000256" key="1">
    <source>
        <dbReference type="SAM" id="Coils"/>
    </source>
</evidence>
<feature type="region of interest" description="Disordered" evidence="2">
    <location>
        <begin position="152"/>
        <end position="186"/>
    </location>
</feature>
<evidence type="ECO:0000313" key="4">
    <source>
        <dbReference type="RefSeq" id="XP_010273651.1"/>
    </source>
</evidence>